<dbReference type="PROSITE" id="PS50995">
    <property type="entry name" value="HTH_MARR_2"/>
    <property type="match status" value="1"/>
</dbReference>
<protein>
    <submittedName>
        <fullName evidence="6">DNA-binding transcriptional regulator, MarR family</fullName>
    </submittedName>
</protein>
<dbReference type="InterPro" id="IPR039422">
    <property type="entry name" value="MarR/SlyA-like"/>
</dbReference>
<name>A0A1G6RJF9_9ACTN</name>
<dbReference type="InterPro" id="IPR036388">
    <property type="entry name" value="WH-like_DNA-bd_sf"/>
</dbReference>
<feature type="compositionally biased region" description="Polar residues" evidence="4">
    <location>
        <begin position="1"/>
        <end position="10"/>
    </location>
</feature>
<reference evidence="7" key="1">
    <citation type="submission" date="2016-10" db="EMBL/GenBank/DDBJ databases">
        <authorList>
            <person name="Varghese N."/>
            <person name="Submissions S."/>
        </authorList>
    </citation>
    <scope>NUCLEOTIDE SEQUENCE [LARGE SCALE GENOMIC DNA]</scope>
    <source>
        <strain evidence="7">CGMCC 4.3516</strain>
    </source>
</reference>
<accession>A0A1G6RJF9</accession>
<evidence type="ECO:0000313" key="6">
    <source>
        <dbReference type="EMBL" id="SDD04698.1"/>
    </source>
</evidence>
<dbReference type="RefSeq" id="WP_177154752.1">
    <property type="nucleotide sequence ID" value="NZ_FNAD01000001.1"/>
</dbReference>
<dbReference type="InterPro" id="IPR000835">
    <property type="entry name" value="HTH_MarR-typ"/>
</dbReference>
<dbReference type="PROSITE" id="PS01117">
    <property type="entry name" value="HTH_MARR_1"/>
    <property type="match status" value="1"/>
</dbReference>
<feature type="region of interest" description="Disordered" evidence="4">
    <location>
        <begin position="1"/>
        <end position="44"/>
    </location>
</feature>
<keyword evidence="2 6" id="KW-0238">DNA-binding</keyword>
<feature type="domain" description="HTH marR-type" evidence="5">
    <location>
        <begin position="52"/>
        <end position="184"/>
    </location>
</feature>
<keyword evidence="1" id="KW-0805">Transcription regulation</keyword>
<dbReference type="AlphaFoldDB" id="A0A1G6RJF9"/>
<organism evidence="6 7">
    <name type="scientific">Glycomyces harbinensis</name>
    <dbReference type="NCBI Taxonomy" id="58114"/>
    <lineage>
        <taxon>Bacteria</taxon>
        <taxon>Bacillati</taxon>
        <taxon>Actinomycetota</taxon>
        <taxon>Actinomycetes</taxon>
        <taxon>Glycomycetales</taxon>
        <taxon>Glycomycetaceae</taxon>
        <taxon>Glycomyces</taxon>
    </lineage>
</organism>
<evidence type="ECO:0000256" key="4">
    <source>
        <dbReference type="SAM" id="MobiDB-lite"/>
    </source>
</evidence>
<dbReference type="PANTHER" id="PTHR33164">
    <property type="entry name" value="TRANSCRIPTIONAL REGULATOR, MARR FAMILY"/>
    <property type="match status" value="1"/>
</dbReference>
<evidence type="ECO:0000256" key="2">
    <source>
        <dbReference type="ARBA" id="ARBA00023125"/>
    </source>
</evidence>
<evidence type="ECO:0000256" key="1">
    <source>
        <dbReference type="ARBA" id="ARBA00023015"/>
    </source>
</evidence>
<dbReference type="GO" id="GO:0003677">
    <property type="term" value="F:DNA binding"/>
    <property type="evidence" value="ECO:0007669"/>
    <property type="project" value="UniProtKB-KW"/>
</dbReference>
<dbReference type="EMBL" id="FNAD01000001">
    <property type="protein sequence ID" value="SDD04698.1"/>
    <property type="molecule type" value="Genomic_DNA"/>
</dbReference>
<gene>
    <name evidence="6" type="ORF">SAMN05216270_101522</name>
</gene>
<sequence>MDGSRTTTGARESDARYSALNDSAASDGALRDSPSRNGTALDDAPCDTASRVGGIGHALFRVGRAHRVAAARLLREIGLYPGQEIMLGHLADHGETRQSRLVAEIGTDPSTVTKMLQRLERAGFVERRPDPADRRVSVVALTAQGRDLQGRIEDSWRRLDAITCDGFSGADREQFAVLLDRLERNLATCQEE</sequence>
<dbReference type="GO" id="GO:0003700">
    <property type="term" value="F:DNA-binding transcription factor activity"/>
    <property type="evidence" value="ECO:0007669"/>
    <property type="project" value="InterPro"/>
</dbReference>
<dbReference type="GO" id="GO:0006950">
    <property type="term" value="P:response to stress"/>
    <property type="evidence" value="ECO:0007669"/>
    <property type="project" value="TreeGrafter"/>
</dbReference>
<dbReference type="Pfam" id="PF01047">
    <property type="entry name" value="MarR"/>
    <property type="match status" value="1"/>
</dbReference>
<dbReference type="InterPro" id="IPR036390">
    <property type="entry name" value="WH_DNA-bd_sf"/>
</dbReference>
<dbReference type="SUPFAM" id="SSF46785">
    <property type="entry name" value="Winged helix' DNA-binding domain"/>
    <property type="match status" value="1"/>
</dbReference>
<dbReference type="Proteomes" id="UP000198949">
    <property type="component" value="Unassembled WGS sequence"/>
</dbReference>
<keyword evidence="3" id="KW-0804">Transcription</keyword>
<dbReference type="SMART" id="SM00347">
    <property type="entry name" value="HTH_MARR"/>
    <property type="match status" value="1"/>
</dbReference>
<evidence type="ECO:0000256" key="3">
    <source>
        <dbReference type="ARBA" id="ARBA00023163"/>
    </source>
</evidence>
<proteinExistence type="predicted"/>
<dbReference type="Gene3D" id="1.10.10.10">
    <property type="entry name" value="Winged helix-like DNA-binding domain superfamily/Winged helix DNA-binding domain"/>
    <property type="match status" value="1"/>
</dbReference>
<dbReference type="InterPro" id="IPR023187">
    <property type="entry name" value="Tscrpt_reg_MarR-type_CS"/>
</dbReference>
<evidence type="ECO:0000259" key="5">
    <source>
        <dbReference type="PROSITE" id="PS50995"/>
    </source>
</evidence>
<dbReference type="PANTHER" id="PTHR33164:SF57">
    <property type="entry name" value="MARR-FAMILY TRANSCRIPTIONAL REGULATOR"/>
    <property type="match status" value="1"/>
</dbReference>
<evidence type="ECO:0000313" key="7">
    <source>
        <dbReference type="Proteomes" id="UP000198949"/>
    </source>
</evidence>
<dbReference type="STRING" id="58114.SAMN05216270_101522"/>
<keyword evidence="7" id="KW-1185">Reference proteome</keyword>
<dbReference type="PRINTS" id="PR00598">
    <property type="entry name" value="HTHMARR"/>
</dbReference>